<evidence type="ECO:0000256" key="4">
    <source>
        <dbReference type="ARBA" id="ARBA00023065"/>
    </source>
</evidence>
<keyword evidence="8" id="KW-1185">Reference proteome</keyword>
<dbReference type="GO" id="GO:0000221">
    <property type="term" value="C:vacuolar proton-transporting V-type ATPase, V1 domain"/>
    <property type="evidence" value="ECO:0007669"/>
    <property type="project" value="TreeGrafter"/>
</dbReference>
<comment type="function">
    <text evidence="5">Subunit of the V1 complex of vacuolar(H+)-ATPase (V-ATPase), a multisubunit enzyme composed of a peripheral complex (V1) that hydrolyzes ATP and a membrane integral complex (V0) that translocates protons. V-ATPase is responsible for acidifying and maintaining the pH of intracellular compartments. Subunit C is necessary for the assembly of the catalytic sector of the enzyme and is likely to have a specific function in its catalytic activity. Reversibly leaves the enzyme after glucose depletion, causing the catalytic subcomplex V1 to detach from the V0 section.</text>
</comment>
<evidence type="ECO:0000256" key="1">
    <source>
        <dbReference type="ARBA" id="ARBA00006138"/>
    </source>
</evidence>
<keyword evidence="3 6" id="KW-0375">Hydrogen ion transport</keyword>
<dbReference type="InterPro" id="IPR036132">
    <property type="entry name" value="Vac_ATP_synth_c_sf"/>
</dbReference>
<organism evidence="7 8">
    <name type="scientific">Candida boidinii</name>
    <name type="common">Yeast</name>
    <dbReference type="NCBI Taxonomy" id="5477"/>
    <lineage>
        <taxon>Eukaryota</taxon>
        <taxon>Fungi</taxon>
        <taxon>Dikarya</taxon>
        <taxon>Ascomycota</taxon>
        <taxon>Saccharomycotina</taxon>
        <taxon>Pichiomycetes</taxon>
        <taxon>Pichiales</taxon>
        <taxon>Pichiaceae</taxon>
        <taxon>Ogataea</taxon>
        <taxon>Ogataea/Candida clade</taxon>
    </lineage>
</organism>
<dbReference type="InterPro" id="IPR004907">
    <property type="entry name" value="ATPase_V1-cplx_csu"/>
</dbReference>
<evidence type="ECO:0000256" key="2">
    <source>
        <dbReference type="ARBA" id="ARBA00022448"/>
    </source>
</evidence>
<keyword evidence="2 6" id="KW-0813">Transport</keyword>
<proteinExistence type="inferred from homology"/>
<evidence type="ECO:0000256" key="6">
    <source>
        <dbReference type="RuleBase" id="RU364010"/>
    </source>
</evidence>
<dbReference type="SUPFAM" id="SSF118203">
    <property type="entry name" value="Vacuolar ATP synthase subunit C"/>
    <property type="match status" value="1"/>
</dbReference>
<dbReference type="FunFam" id="3.30.70.100:FF:000002">
    <property type="entry name" value="V-type proton ATPase subunit C"/>
    <property type="match status" value="1"/>
</dbReference>
<comment type="subunit">
    <text evidence="6">V-ATPase is a heteromultimeric enzyme composed of a peripheral catalytic V1 complex (components A to H) attached to an integral membrane V0 proton pore complex.</text>
</comment>
<evidence type="ECO:0000256" key="5">
    <source>
        <dbReference type="ARBA" id="ARBA00053565"/>
    </source>
</evidence>
<comment type="similarity">
    <text evidence="1 6">Belongs to the V-ATPase C subunit family.</text>
</comment>
<dbReference type="GO" id="GO:0046961">
    <property type="term" value="F:proton-transporting ATPase activity, rotational mechanism"/>
    <property type="evidence" value="ECO:0007669"/>
    <property type="project" value="InterPro"/>
</dbReference>
<dbReference type="Proteomes" id="UP001165120">
    <property type="component" value="Unassembled WGS sequence"/>
</dbReference>
<name>A0A9W6SXK6_CANBO</name>
<dbReference type="Gene3D" id="1.20.1460.10">
    <property type="entry name" value="subunit c (vma5p) of the yeast v-atpase, domain 2"/>
    <property type="match status" value="1"/>
</dbReference>
<keyword evidence="4 6" id="KW-0406">Ion transport</keyword>
<dbReference type="PANTHER" id="PTHR10137">
    <property type="entry name" value="V-TYPE PROTON ATPASE SUBUNIT C"/>
    <property type="match status" value="1"/>
</dbReference>
<comment type="function">
    <text evidence="6">Subunit of the V1 complex of vacuolar(H+)-ATPase (V-ATPase), a multisubunit enzyme composed of a peripheral complex (V1) that hydrolyzes ATP and a membrane integral complex (V0) that translocates protons. V-ATPase is responsible for acidifying and maintaining the pH of intracellular compartments and in some cell types, is targeted to the plasma membrane, where it is responsible for acidifying the extracellular environment. Subunit C is necessary for the assembly of the catalytic sector of the enzyme and is likely to have a specific function in its catalytic activity.</text>
</comment>
<dbReference type="Pfam" id="PF03223">
    <property type="entry name" value="V-ATPase_C"/>
    <property type="match status" value="1"/>
</dbReference>
<dbReference type="Gene3D" id="3.30.70.100">
    <property type="match status" value="1"/>
</dbReference>
<comment type="caution">
    <text evidence="7">The sequence shown here is derived from an EMBL/GenBank/DDBJ whole genome shotgun (WGS) entry which is preliminary data.</text>
</comment>
<evidence type="ECO:0000256" key="3">
    <source>
        <dbReference type="ARBA" id="ARBA00022781"/>
    </source>
</evidence>
<sequence length="394" mass="44984">MSHESSHYLLLALPESVSPDSKILSQWLEQNVNGGGVEVSTFDIPKFKVGTLDSLVVQSEELNKLDSQLSGSVQKVLDIISTIYDEKSNSDSKNSLIMKKARVVESKPVEDFVSSFRWNSSRFRVEKPIEELIKIISTDALNLDNDLRSSYSKYNVAKSNLIAAQRKQTGDLSVKSLHDIVKASDFVLDSEHLQTLLLVIPKSLQNQFLNNYETLTEFVVPRSAKLITHDSEFFLYSVTLFKKYVSSFLAAAREQKWIPREFEYSEEIINTMRDEYANASKAEATLKNDLIRLSKTAYSDIVNDWFHLKALRVFVESVLRYGLPPNFYSFLLKLEEKNLKSAKDELIHKYGYLGGNAFTTDKNGKVLKDTSLHEYASLVDTEYEPFVLYDVELY</sequence>
<accession>A0A9W6SXK6</accession>
<dbReference type="Gene3D" id="3.30.70.1180">
    <property type="entry name" value="Vacuolar atp synthase subunit c, domain 1"/>
    <property type="match status" value="1"/>
</dbReference>
<evidence type="ECO:0000313" key="7">
    <source>
        <dbReference type="EMBL" id="GME68147.1"/>
    </source>
</evidence>
<gene>
    <name evidence="7" type="ORF">Cboi02_000143000</name>
</gene>
<reference evidence="7" key="1">
    <citation type="submission" date="2023-04" db="EMBL/GenBank/DDBJ databases">
        <title>Candida boidinii NBRC 10035.</title>
        <authorList>
            <person name="Ichikawa N."/>
            <person name="Sato H."/>
            <person name="Tonouchi N."/>
        </authorList>
    </citation>
    <scope>NUCLEOTIDE SEQUENCE</scope>
    <source>
        <strain evidence="7">NBRC 10035</strain>
    </source>
</reference>
<protein>
    <recommendedName>
        <fullName evidence="6">V-type proton ATPase subunit C</fullName>
    </recommendedName>
</protein>
<dbReference type="PANTHER" id="PTHR10137:SF0">
    <property type="entry name" value="V-TYPE PROTON ATPASE SUBUNIT C"/>
    <property type="match status" value="1"/>
</dbReference>
<dbReference type="AlphaFoldDB" id="A0A9W6SXK6"/>
<dbReference type="EMBL" id="BSXN01000338">
    <property type="protein sequence ID" value="GME68147.1"/>
    <property type="molecule type" value="Genomic_DNA"/>
</dbReference>
<evidence type="ECO:0000313" key="8">
    <source>
        <dbReference type="Proteomes" id="UP001165120"/>
    </source>
</evidence>
<dbReference type="CDD" id="cd14785">
    <property type="entry name" value="V-ATPase_C"/>
    <property type="match status" value="1"/>
</dbReference>